<reference evidence="6 7" key="1">
    <citation type="journal article" date="2019" name="Int. J. Syst. Evol. Microbiol.">
        <title>The Global Catalogue of Microorganisms (GCM) 10K type strain sequencing project: providing services to taxonomists for standard genome sequencing and annotation.</title>
        <authorList>
            <consortium name="The Broad Institute Genomics Platform"/>
            <consortium name="The Broad Institute Genome Sequencing Center for Infectious Disease"/>
            <person name="Wu L."/>
            <person name="Ma J."/>
        </authorList>
    </citation>
    <scope>NUCLEOTIDE SEQUENCE [LARGE SCALE GENOMIC DNA]</scope>
    <source>
        <strain evidence="6 7">JCM 7356</strain>
    </source>
</reference>
<accession>A0ABN3DDY9</accession>
<dbReference type="InterPro" id="IPR041347">
    <property type="entry name" value="MftR_C"/>
</dbReference>
<dbReference type="PRINTS" id="PR00455">
    <property type="entry name" value="HTHTETR"/>
</dbReference>
<feature type="domain" description="HTH tetR-type" evidence="5">
    <location>
        <begin position="6"/>
        <end position="66"/>
    </location>
</feature>
<dbReference type="PANTHER" id="PTHR30055">
    <property type="entry name" value="HTH-TYPE TRANSCRIPTIONAL REGULATOR RUTR"/>
    <property type="match status" value="1"/>
</dbReference>
<dbReference type="Pfam" id="PF00440">
    <property type="entry name" value="TetR_N"/>
    <property type="match status" value="1"/>
</dbReference>
<dbReference type="Gene3D" id="1.10.357.10">
    <property type="entry name" value="Tetracycline Repressor, domain 2"/>
    <property type="match status" value="1"/>
</dbReference>
<dbReference type="PANTHER" id="PTHR30055:SF238">
    <property type="entry name" value="MYCOFACTOCIN BIOSYNTHESIS TRANSCRIPTIONAL REGULATOR MFTR-RELATED"/>
    <property type="match status" value="1"/>
</dbReference>
<dbReference type="EMBL" id="BAAATR010000002">
    <property type="protein sequence ID" value="GAA2228346.1"/>
    <property type="molecule type" value="Genomic_DNA"/>
</dbReference>
<name>A0ABN3DDY9_9ACTN</name>
<dbReference type="InterPro" id="IPR050109">
    <property type="entry name" value="HTH-type_TetR-like_transc_reg"/>
</dbReference>
<dbReference type="InterPro" id="IPR009057">
    <property type="entry name" value="Homeodomain-like_sf"/>
</dbReference>
<evidence type="ECO:0000259" key="5">
    <source>
        <dbReference type="PROSITE" id="PS50977"/>
    </source>
</evidence>
<dbReference type="SUPFAM" id="SSF46689">
    <property type="entry name" value="Homeodomain-like"/>
    <property type="match status" value="1"/>
</dbReference>
<evidence type="ECO:0000256" key="3">
    <source>
        <dbReference type="ARBA" id="ARBA00023163"/>
    </source>
</evidence>
<dbReference type="InterPro" id="IPR001647">
    <property type="entry name" value="HTH_TetR"/>
</dbReference>
<keyword evidence="7" id="KW-1185">Reference proteome</keyword>
<dbReference type="Proteomes" id="UP001500305">
    <property type="component" value="Unassembled WGS sequence"/>
</dbReference>
<evidence type="ECO:0000256" key="1">
    <source>
        <dbReference type="ARBA" id="ARBA00023015"/>
    </source>
</evidence>
<dbReference type="RefSeq" id="WP_344634501.1">
    <property type="nucleotide sequence ID" value="NZ_BAAATR010000002.1"/>
</dbReference>
<evidence type="ECO:0000313" key="6">
    <source>
        <dbReference type="EMBL" id="GAA2228346.1"/>
    </source>
</evidence>
<evidence type="ECO:0000313" key="7">
    <source>
        <dbReference type="Proteomes" id="UP001500305"/>
    </source>
</evidence>
<feature type="DNA-binding region" description="H-T-H motif" evidence="4">
    <location>
        <begin position="29"/>
        <end position="48"/>
    </location>
</feature>
<dbReference type="Pfam" id="PF17754">
    <property type="entry name" value="TetR_C_14"/>
    <property type="match status" value="1"/>
</dbReference>
<protein>
    <submittedName>
        <fullName evidence="6">TetR/AcrR family transcriptional regulator</fullName>
    </submittedName>
</protein>
<evidence type="ECO:0000256" key="4">
    <source>
        <dbReference type="PROSITE-ProRule" id="PRU00335"/>
    </source>
</evidence>
<comment type="caution">
    <text evidence="6">The sequence shown here is derived from an EMBL/GenBank/DDBJ whole genome shotgun (WGS) entry which is preliminary data.</text>
</comment>
<sequence>MGRWEPNARGRLEQAALELYIERGYEQTTVAEIAKRAGLTERTFFRHYADKREVLFAGAGALQELFVSAVAGAPGSAAPIEAVGAALEAAAVVLQERRDSARRRQTVIAANAELRERELIKLASLSAALADALRQRGVADTAAGLAAEAGIAVFKIAFERWLDETGRRSLAQLIQESLDELRDVTAGRPSAER</sequence>
<keyword evidence="2 4" id="KW-0238">DNA-binding</keyword>
<evidence type="ECO:0000256" key="2">
    <source>
        <dbReference type="ARBA" id="ARBA00023125"/>
    </source>
</evidence>
<keyword evidence="1" id="KW-0805">Transcription regulation</keyword>
<proteinExistence type="predicted"/>
<organism evidence="6 7">
    <name type="scientific">Kitasatospora cystarginea</name>
    <dbReference type="NCBI Taxonomy" id="58350"/>
    <lineage>
        <taxon>Bacteria</taxon>
        <taxon>Bacillati</taxon>
        <taxon>Actinomycetota</taxon>
        <taxon>Actinomycetes</taxon>
        <taxon>Kitasatosporales</taxon>
        <taxon>Streptomycetaceae</taxon>
        <taxon>Kitasatospora</taxon>
    </lineage>
</organism>
<keyword evidence="3" id="KW-0804">Transcription</keyword>
<dbReference type="PROSITE" id="PS50977">
    <property type="entry name" value="HTH_TETR_2"/>
    <property type="match status" value="1"/>
</dbReference>
<gene>
    <name evidence="6" type="ORF">GCM10010430_04980</name>
</gene>